<dbReference type="EMBL" id="CP139781">
    <property type="protein sequence ID" value="WRQ86531.1"/>
    <property type="molecule type" value="Genomic_DNA"/>
</dbReference>
<dbReference type="RefSeq" id="WP_221033214.1">
    <property type="nucleotide sequence ID" value="NZ_CP139781.1"/>
</dbReference>
<dbReference type="InterPro" id="IPR015422">
    <property type="entry name" value="PyrdxlP-dep_Trfase_small"/>
</dbReference>
<organism evidence="4 5">
    <name type="scientific">Actomonas aquatica</name>
    <dbReference type="NCBI Taxonomy" id="2866162"/>
    <lineage>
        <taxon>Bacteria</taxon>
        <taxon>Pseudomonadati</taxon>
        <taxon>Verrucomicrobiota</taxon>
        <taxon>Opitutia</taxon>
        <taxon>Opitutales</taxon>
        <taxon>Opitutaceae</taxon>
        <taxon>Actomonas</taxon>
    </lineage>
</organism>
<evidence type="ECO:0000256" key="3">
    <source>
        <dbReference type="RuleBase" id="RU362118"/>
    </source>
</evidence>
<protein>
    <submittedName>
        <fullName evidence="4">Aminotransferase class I/II-fold pyridoxal phosphate-dependent enzyme</fullName>
    </submittedName>
</protein>
<dbReference type="GO" id="GO:0008483">
    <property type="term" value="F:transaminase activity"/>
    <property type="evidence" value="ECO:0007669"/>
    <property type="project" value="UniProtKB-KW"/>
</dbReference>
<keyword evidence="2 3" id="KW-0663">Pyridoxal phosphate</keyword>
<evidence type="ECO:0000313" key="4">
    <source>
        <dbReference type="EMBL" id="WRQ86531.1"/>
    </source>
</evidence>
<name>A0ABZ1C487_9BACT</name>
<evidence type="ECO:0000256" key="2">
    <source>
        <dbReference type="ARBA" id="ARBA00022898"/>
    </source>
</evidence>
<keyword evidence="5" id="KW-1185">Reference proteome</keyword>
<comment type="cofactor">
    <cofactor evidence="1 3">
        <name>pyridoxal 5'-phosphate</name>
        <dbReference type="ChEBI" id="CHEBI:597326"/>
    </cofactor>
</comment>
<dbReference type="PIRSF" id="PIRSF001434">
    <property type="entry name" value="CGS"/>
    <property type="match status" value="1"/>
</dbReference>
<dbReference type="CDD" id="cd00614">
    <property type="entry name" value="CGS_like"/>
    <property type="match status" value="1"/>
</dbReference>
<evidence type="ECO:0000313" key="5">
    <source>
        <dbReference type="Proteomes" id="UP000738431"/>
    </source>
</evidence>
<gene>
    <name evidence="4" type="ORF">K1X11_017100</name>
</gene>
<comment type="similarity">
    <text evidence="3">Belongs to the trans-sulfuration enzymes family.</text>
</comment>
<accession>A0ABZ1C487</accession>
<dbReference type="PANTHER" id="PTHR11808:SF75">
    <property type="entry name" value="CYSTATHIONINE GAMMA-SYNTHASE"/>
    <property type="match status" value="1"/>
</dbReference>
<proteinExistence type="inferred from homology"/>
<reference evidence="4 5" key="1">
    <citation type="submission" date="2023-12" db="EMBL/GenBank/DDBJ databases">
        <title>Description of an unclassified Opitutus bacterium of Verrucomicrobiota.</title>
        <authorList>
            <person name="Zhang D.-F."/>
        </authorList>
    </citation>
    <scope>NUCLEOTIDE SEQUENCE [LARGE SCALE GENOMIC DNA]</scope>
    <source>
        <strain evidence="4 5">WL0086</strain>
    </source>
</reference>
<sequence>MPHRPPLPPRPTLETLCAHAGRSRREPEPENTPFVPSIAQSTIFHLGDSAQAEAIFAGARPGYAYSRFGNPTVEALAVALADLEDGAGALVTSSGNAAVLCAVAIAMDGRNGPLVTHPDIYGGSFELLQILSSVLHVPVQFIDAQNPTAWSEALVDAGAVLLESPSNPLMRLIDLKATVEAAHQNDAPVIVDNTIATPFNQSPFLANVDWIIHSTTKYLNGHSDMIGGALISRQPLTPNARRIHKNLGGTVNAFDAWLVLRGLRTFALRMAAHNHNGAAIAAWLLNRPEVSRVHYAGLPDHPQAAVGRRQMKHGGAVLSFELKGGRAAAERFIDRLRLIVHAVSLGGMESLATRPAMSSHRGMGDAERERAGISDSLIRLSIGIEDLGEIKADLGQALADH</sequence>
<dbReference type="SUPFAM" id="SSF53383">
    <property type="entry name" value="PLP-dependent transferases"/>
    <property type="match status" value="1"/>
</dbReference>
<dbReference type="InterPro" id="IPR015424">
    <property type="entry name" value="PyrdxlP-dep_Trfase"/>
</dbReference>
<keyword evidence="4" id="KW-0032">Aminotransferase</keyword>
<dbReference type="InterPro" id="IPR000277">
    <property type="entry name" value="Cys/Met-Metab_PyrdxlP-dep_enz"/>
</dbReference>
<dbReference type="Pfam" id="PF01053">
    <property type="entry name" value="Cys_Met_Meta_PP"/>
    <property type="match status" value="1"/>
</dbReference>
<keyword evidence="4" id="KW-0808">Transferase</keyword>
<dbReference type="InterPro" id="IPR015421">
    <property type="entry name" value="PyrdxlP-dep_Trfase_major"/>
</dbReference>
<evidence type="ECO:0000256" key="1">
    <source>
        <dbReference type="ARBA" id="ARBA00001933"/>
    </source>
</evidence>
<dbReference type="Proteomes" id="UP000738431">
    <property type="component" value="Chromosome"/>
</dbReference>
<dbReference type="Gene3D" id="3.40.640.10">
    <property type="entry name" value="Type I PLP-dependent aspartate aminotransferase-like (Major domain)"/>
    <property type="match status" value="1"/>
</dbReference>
<dbReference type="PANTHER" id="PTHR11808">
    <property type="entry name" value="TRANS-SULFURATION ENZYME FAMILY MEMBER"/>
    <property type="match status" value="1"/>
</dbReference>
<dbReference type="Gene3D" id="3.90.1150.10">
    <property type="entry name" value="Aspartate Aminotransferase, domain 1"/>
    <property type="match status" value="1"/>
</dbReference>